<dbReference type="GO" id="GO:0003700">
    <property type="term" value="F:DNA-binding transcription factor activity"/>
    <property type="evidence" value="ECO:0007669"/>
    <property type="project" value="InterPro"/>
</dbReference>
<accession>A0A0E3ZRJ2</accession>
<dbReference type="EMBL" id="CP010429">
    <property type="protein sequence ID" value="AKD53669.1"/>
    <property type="molecule type" value="Genomic_DNA"/>
</dbReference>
<dbReference type="PATRIC" id="fig|1379870.5.peg.184"/>
<evidence type="ECO:0000259" key="1">
    <source>
        <dbReference type="Pfam" id="PF04542"/>
    </source>
</evidence>
<dbReference type="PANTHER" id="PTHR47756:SF2">
    <property type="entry name" value="BLL6612 PROTEIN"/>
    <property type="match status" value="1"/>
</dbReference>
<sequence>MTPADLIPHLFRSEFSKICAVLSKTVGVDNLDSIEDIVSDTFLLALATWPYKGKPENPTAWLYTVAKNKTKNHLKRQALFRQKISGELQLITSTVDELPIDFSDQSIVDSQLQLFFAICHPSIPVEAQVSLALRILCGFGIDEIANALLSTKETIHKRLYRAKAKLKAEKVTLQLPPESQIESRLETVLTTLYLLYNEGYYSESQDAILRLELCQEAMRLTNSLIATPRTSLPAVKALYALMCFHGSRFAARKTETGQFILLQDQDPTRWDDELISRGAYYLHEASQGESVSRFHLEASIAYWHTLKEDTPEKWKHILFLYDRLLQLVYSPIAALNRLVAVSKVYGNRQAIEEAKQLNLSTNHFYHVLLGELYTGTDNAAAQASYHQAFLWAKTETDKQTIRQKLNSF</sequence>
<evidence type="ECO:0000259" key="2">
    <source>
        <dbReference type="Pfam" id="PF20239"/>
    </source>
</evidence>
<protein>
    <submittedName>
        <fullName evidence="3">RNA polymerase sigma factor</fullName>
    </submittedName>
</protein>
<organism evidence="3 4">
    <name type="scientific">Spirosoma radiotolerans</name>
    <dbReference type="NCBI Taxonomy" id="1379870"/>
    <lineage>
        <taxon>Bacteria</taxon>
        <taxon>Pseudomonadati</taxon>
        <taxon>Bacteroidota</taxon>
        <taxon>Cytophagia</taxon>
        <taxon>Cytophagales</taxon>
        <taxon>Cytophagaceae</taxon>
        <taxon>Spirosoma</taxon>
    </lineage>
</organism>
<evidence type="ECO:0000313" key="4">
    <source>
        <dbReference type="Proteomes" id="UP000033054"/>
    </source>
</evidence>
<dbReference type="RefSeq" id="WP_046375254.1">
    <property type="nucleotide sequence ID" value="NZ_CP010429.1"/>
</dbReference>
<gene>
    <name evidence="3" type="ORF">SD10_00860</name>
</gene>
<dbReference type="InterPro" id="IPR046531">
    <property type="entry name" value="DUF6596"/>
</dbReference>
<keyword evidence="4" id="KW-1185">Reference proteome</keyword>
<evidence type="ECO:0000313" key="3">
    <source>
        <dbReference type="EMBL" id="AKD53669.1"/>
    </source>
</evidence>
<dbReference type="PANTHER" id="PTHR47756">
    <property type="entry name" value="BLL6612 PROTEIN-RELATED"/>
    <property type="match status" value="1"/>
</dbReference>
<dbReference type="InterPro" id="IPR007627">
    <property type="entry name" value="RNA_pol_sigma70_r2"/>
</dbReference>
<dbReference type="InterPro" id="IPR013325">
    <property type="entry name" value="RNA_pol_sigma_r2"/>
</dbReference>
<feature type="domain" description="DUF6596" evidence="2">
    <location>
        <begin position="184"/>
        <end position="285"/>
    </location>
</feature>
<dbReference type="Pfam" id="PF04542">
    <property type="entry name" value="Sigma70_r2"/>
    <property type="match status" value="1"/>
</dbReference>
<proteinExistence type="predicted"/>
<reference evidence="3 4" key="1">
    <citation type="journal article" date="2014" name="Curr. Microbiol.">
        <title>Spirosoma radiotolerans sp. nov., a gamma-radiation-resistant bacterium isolated from gamma ray-irradiated soil.</title>
        <authorList>
            <person name="Lee J.J."/>
            <person name="Srinivasan S."/>
            <person name="Lim S."/>
            <person name="Joe M."/>
            <person name="Im S."/>
            <person name="Bae S.I."/>
            <person name="Park K.R."/>
            <person name="Han J.H."/>
            <person name="Park S.H."/>
            <person name="Joo B.M."/>
            <person name="Park S.J."/>
            <person name="Kim M.K."/>
        </authorList>
    </citation>
    <scope>NUCLEOTIDE SEQUENCE [LARGE SCALE GENOMIC DNA]</scope>
    <source>
        <strain evidence="3 4">DG5A</strain>
    </source>
</reference>
<dbReference type="InterPro" id="IPR013324">
    <property type="entry name" value="RNA_pol_sigma_r3/r4-like"/>
</dbReference>
<dbReference type="GO" id="GO:0006352">
    <property type="term" value="P:DNA-templated transcription initiation"/>
    <property type="evidence" value="ECO:0007669"/>
    <property type="project" value="InterPro"/>
</dbReference>
<dbReference type="Proteomes" id="UP000033054">
    <property type="component" value="Chromosome"/>
</dbReference>
<dbReference type="OrthoDB" id="9780299at2"/>
<dbReference type="SUPFAM" id="SSF88946">
    <property type="entry name" value="Sigma2 domain of RNA polymerase sigma factors"/>
    <property type="match status" value="1"/>
</dbReference>
<dbReference type="Pfam" id="PF20239">
    <property type="entry name" value="DUF6596"/>
    <property type="match status" value="1"/>
</dbReference>
<name>A0A0E3ZRJ2_9BACT</name>
<dbReference type="SUPFAM" id="SSF88659">
    <property type="entry name" value="Sigma3 and sigma4 domains of RNA polymerase sigma factors"/>
    <property type="match status" value="1"/>
</dbReference>
<dbReference type="Gene3D" id="1.10.1740.10">
    <property type="match status" value="1"/>
</dbReference>
<dbReference type="HOGENOM" id="CLU_035311_1_2_10"/>
<feature type="domain" description="RNA polymerase sigma-70 region 2" evidence="1">
    <location>
        <begin position="24"/>
        <end position="78"/>
    </location>
</feature>
<dbReference type="KEGG" id="srd:SD10_00860"/>
<dbReference type="STRING" id="1379870.SD10_00860"/>
<dbReference type="AlphaFoldDB" id="A0A0E3ZRJ2"/>